<feature type="binding site" evidence="7">
    <location>
        <position position="147"/>
    </location>
    <ligand>
        <name>substrate</name>
    </ligand>
</feature>
<comment type="cofactor">
    <cofactor evidence="7">
        <name>Mg(2+)</name>
        <dbReference type="ChEBI" id="CHEBI:18420"/>
    </cofactor>
    <text evidence="7">Binds 1 Mg(2+) ion per subunit.</text>
</comment>
<gene>
    <name evidence="7" type="primary">aroK</name>
    <name evidence="8" type="ORF">H2C83_07370</name>
</gene>
<evidence type="ECO:0000256" key="1">
    <source>
        <dbReference type="ARBA" id="ARBA00022605"/>
    </source>
</evidence>
<comment type="subunit">
    <text evidence="7">Monomer.</text>
</comment>
<feature type="binding site" evidence="7">
    <location>
        <position position="25"/>
    </location>
    <ligand>
        <name>Mg(2+)</name>
        <dbReference type="ChEBI" id="CHEBI:18420"/>
    </ligand>
</feature>
<evidence type="ECO:0000313" key="9">
    <source>
        <dbReference type="Proteomes" id="UP000538292"/>
    </source>
</evidence>
<feature type="binding site" evidence="7">
    <location>
        <position position="129"/>
    </location>
    <ligand>
        <name>ATP</name>
        <dbReference type="ChEBI" id="CHEBI:30616"/>
    </ligand>
</feature>
<proteinExistence type="inferred from homology"/>
<dbReference type="AlphaFoldDB" id="A0A7W2AS65"/>
<evidence type="ECO:0000256" key="3">
    <source>
        <dbReference type="ARBA" id="ARBA00022741"/>
    </source>
</evidence>
<dbReference type="InterPro" id="IPR031322">
    <property type="entry name" value="Shikimate/glucono_kinase"/>
</dbReference>
<dbReference type="Gene3D" id="3.40.50.300">
    <property type="entry name" value="P-loop containing nucleotide triphosphate hydrolases"/>
    <property type="match status" value="1"/>
</dbReference>
<comment type="subcellular location">
    <subcellularLocation>
        <location evidence="7">Cytoplasm</location>
    </subcellularLocation>
</comment>
<feature type="binding site" evidence="7">
    <location>
        <position position="67"/>
    </location>
    <ligand>
        <name>substrate</name>
    </ligand>
</feature>
<evidence type="ECO:0000256" key="4">
    <source>
        <dbReference type="ARBA" id="ARBA00022777"/>
    </source>
</evidence>
<dbReference type="GO" id="GO:0000287">
    <property type="term" value="F:magnesium ion binding"/>
    <property type="evidence" value="ECO:0007669"/>
    <property type="project" value="UniProtKB-UniRule"/>
</dbReference>
<evidence type="ECO:0000313" key="8">
    <source>
        <dbReference type="EMBL" id="MBA4602136.1"/>
    </source>
</evidence>
<evidence type="ECO:0000256" key="2">
    <source>
        <dbReference type="ARBA" id="ARBA00022679"/>
    </source>
</evidence>
<keyword evidence="7" id="KW-0479">Metal-binding</keyword>
<dbReference type="PANTHER" id="PTHR21087:SF16">
    <property type="entry name" value="SHIKIMATE KINASE 1, CHLOROPLASTIC"/>
    <property type="match status" value="1"/>
</dbReference>
<dbReference type="GO" id="GO:0004765">
    <property type="term" value="F:shikimate kinase activity"/>
    <property type="evidence" value="ECO:0007669"/>
    <property type="project" value="UniProtKB-UniRule"/>
</dbReference>
<keyword evidence="2 7" id="KW-0808">Transferase</keyword>
<name>A0A7W2AS65_9BACL</name>
<feature type="binding site" evidence="7">
    <location>
        <position position="90"/>
    </location>
    <ligand>
        <name>substrate</name>
    </ligand>
</feature>
<dbReference type="InterPro" id="IPR000623">
    <property type="entry name" value="Shikimate_kinase/TSH1"/>
</dbReference>
<keyword evidence="5 7" id="KW-0067">ATP-binding</keyword>
<dbReference type="PANTHER" id="PTHR21087">
    <property type="entry name" value="SHIKIMATE KINASE"/>
    <property type="match status" value="1"/>
</dbReference>
<dbReference type="HAMAP" id="MF_00109">
    <property type="entry name" value="Shikimate_kinase"/>
    <property type="match status" value="1"/>
</dbReference>
<dbReference type="UniPathway" id="UPA00053">
    <property type="reaction ID" value="UER00088"/>
</dbReference>
<keyword evidence="6 7" id="KW-0057">Aromatic amino acid biosynthesis</keyword>
<evidence type="ECO:0000256" key="6">
    <source>
        <dbReference type="ARBA" id="ARBA00023141"/>
    </source>
</evidence>
<dbReference type="InterPro" id="IPR027417">
    <property type="entry name" value="P-loop_NTPase"/>
</dbReference>
<keyword evidence="7" id="KW-0460">Magnesium</keyword>
<dbReference type="RefSeq" id="WP_181739346.1">
    <property type="nucleotide sequence ID" value="NZ_JACEOL010000025.1"/>
</dbReference>
<organism evidence="8 9">
    <name type="scientific">Thermoactinomyces mirandus</name>
    <dbReference type="NCBI Taxonomy" id="2756294"/>
    <lineage>
        <taxon>Bacteria</taxon>
        <taxon>Bacillati</taxon>
        <taxon>Bacillota</taxon>
        <taxon>Bacilli</taxon>
        <taxon>Bacillales</taxon>
        <taxon>Thermoactinomycetaceae</taxon>
        <taxon>Thermoactinomyces</taxon>
    </lineage>
</organism>
<dbReference type="GO" id="GO:0009073">
    <property type="term" value="P:aromatic amino acid family biosynthetic process"/>
    <property type="evidence" value="ECO:0007669"/>
    <property type="project" value="UniProtKB-KW"/>
</dbReference>
<feature type="binding site" evidence="7">
    <location>
        <position position="43"/>
    </location>
    <ligand>
        <name>substrate</name>
    </ligand>
</feature>
<accession>A0A7W2AS65</accession>
<dbReference type="Proteomes" id="UP000538292">
    <property type="component" value="Unassembled WGS sequence"/>
</dbReference>
<dbReference type="CDD" id="cd00464">
    <property type="entry name" value="SK"/>
    <property type="match status" value="1"/>
</dbReference>
<feature type="binding site" evidence="7">
    <location>
        <begin position="21"/>
        <end position="26"/>
    </location>
    <ligand>
        <name>ATP</name>
        <dbReference type="ChEBI" id="CHEBI:30616"/>
    </ligand>
</feature>
<comment type="pathway">
    <text evidence="7">Metabolic intermediate biosynthesis; chorismate biosynthesis; chorismate from D-erythrose 4-phosphate and phosphoenolpyruvate: step 5/7.</text>
</comment>
<keyword evidence="4 7" id="KW-0418">Kinase</keyword>
<keyword evidence="9" id="KW-1185">Reference proteome</keyword>
<dbReference type="PRINTS" id="PR01100">
    <property type="entry name" value="SHIKIMTKNASE"/>
</dbReference>
<reference evidence="8 9" key="1">
    <citation type="submission" date="2020-07" db="EMBL/GenBank/DDBJ databases">
        <title>Thermoactinomyces phylogeny.</title>
        <authorList>
            <person name="Dunlap C."/>
        </authorList>
    </citation>
    <scope>NUCLEOTIDE SEQUENCE [LARGE SCALE GENOMIC DNA]</scope>
    <source>
        <strain evidence="8 9">AMNI-1</strain>
    </source>
</reference>
<dbReference type="EC" id="2.7.1.71" evidence="7"/>
<comment type="caution">
    <text evidence="8">The sequence shown here is derived from an EMBL/GenBank/DDBJ whole genome shotgun (WGS) entry which is preliminary data.</text>
</comment>
<evidence type="ECO:0000256" key="7">
    <source>
        <dbReference type="HAMAP-Rule" id="MF_00109"/>
    </source>
</evidence>
<keyword evidence="7" id="KW-0963">Cytoplasm</keyword>
<comment type="similarity">
    <text evidence="7">Belongs to the shikimate kinase family.</text>
</comment>
<keyword evidence="1 7" id="KW-0028">Amino-acid biosynthesis</keyword>
<comment type="function">
    <text evidence="7">Catalyzes the specific phosphorylation of the 3-hydroxyl group of shikimic acid using ATP as a cosubstrate.</text>
</comment>
<dbReference type="Pfam" id="PF01202">
    <property type="entry name" value="SKI"/>
    <property type="match status" value="1"/>
</dbReference>
<comment type="catalytic activity">
    <reaction evidence="7">
        <text>shikimate + ATP = 3-phosphoshikimate + ADP + H(+)</text>
        <dbReference type="Rhea" id="RHEA:13121"/>
        <dbReference type="ChEBI" id="CHEBI:15378"/>
        <dbReference type="ChEBI" id="CHEBI:30616"/>
        <dbReference type="ChEBI" id="CHEBI:36208"/>
        <dbReference type="ChEBI" id="CHEBI:145989"/>
        <dbReference type="ChEBI" id="CHEBI:456216"/>
        <dbReference type="EC" id="2.7.1.71"/>
    </reaction>
</comment>
<keyword evidence="3 7" id="KW-0547">Nucleotide-binding</keyword>
<dbReference type="GO" id="GO:0005829">
    <property type="term" value="C:cytosol"/>
    <property type="evidence" value="ECO:0007669"/>
    <property type="project" value="TreeGrafter"/>
</dbReference>
<dbReference type="GO" id="GO:0008652">
    <property type="term" value="P:amino acid biosynthetic process"/>
    <property type="evidence" value="ECO:0007669"/>
    <property type="project" value="UniProtKB-KW"/>
</dbReference>
<comment type="caution">
    <text evidence="7">Lacks conserved residue(s) required for the propagation of feature annotation.</text>
</comment>
<dbReference type="SUPFAM" id="SSF52540">
    <property type="entry name" value="P-loop containing nucleoside triphosphate hydrolases"/>
    <property type="match status" value="1"/>
</dbReference>
<protein>
    <recommendedName>
        <fullName evidence="7">Shikimate kinase</fullName>
        <shortName evidence="7">SK</shortName>
        <ecNumber evidence="7">2.7.1.71</ecNumber>
    </recommendedName>
</protein>
<dbReference type="GO" id="GO:0009423">
    <property type="term" value="P:chorismate biosynthetic process"/>
    <property type="evidence" value="ECO:0007669"/>
    <property type="project" value="UniProtKB-UniRule"/>
</dbReference>
<dbReference type="GO" id="GO:0005524">
    <property type="term" value="F:ATP binding"/>
    <property type="evidence" value="ECO:0007669"/>
    <property type="project" value="UniProtKB-UniRule"/>
</dbReference>
<sequence length="187" mass="21496">MTENIQIPSWKKNIVFIGFMGAGKTTIGQLVAKKLHRDFIDIDLEIENKYGMPVPEIFRKFGESRFRQLEKELILDTCTNTCLKVISLGGGAYLQEEVREVCLNRCIVCFLDLSWEAFKNRLPFIVDTRPVLQNKSLAEIKELFRKRSAAYSMHHLRIGIDDLDFEKSADQVVELLHIGASLHQPQD</sequence>
<evidence type="ECO:0000256" key="5">
    <source>
        <dbReference type="ARBA" id="ARBA00022840"/>
    </source>
</evidence>
<dbReference type="EMBL" id="JACEOL010000025">
    <property type="protein sequence ID" value="MBA4602136.1"/>
    <property type="molecule type" value="Genomic_DNA"/>
</dbReference>